<protein>
    <submittedName>
        <fullName evidence="6">Penicillin amidase</fullName>
    </submittedName>
</protein>
<keyword evidence="2 5" id="KW-0732">Signal</keyword>
<dbReference type="Pfam" id="PF01804">
    <property type="entry name" value="Penicil_amidase"/>
    <property type="match status" value="1"/>
</dbReference>
<dbReference type="InterPro" id="IPR029055">
    <property type="entry name" value="Ntn_hydrolases_N"/>
</dbReference>
<reference evidence="6 7" key="1">
    <citation type="submission" date="2016-04" db="EMBL/GenBank/DDBJ databases">
        <authorList>
            <person name="Chen L."/>
            <person name="Zhuang W."/>
            <person name="Wang G."/>
        </authorList>
    </citation>
    <scope>NUCLEOTIDE SEQUENCE [LARGE SCALE GENOMIC DNA]</scope>
    <source>
        <strain evidence="7">GR20</strain>
    </source>
</reference>
<organism evidence="6 7">
    <name type="scientific">Niastella koreensis</name>
    <dbReference type="NCBI Taxonomy" id="354356"/>
    <lineage>
        <taxon>Bacteria</taxon>
        <taxon>Pseudomonadati</taxon>
        <taxon>Bacteroidota</taxon>
        <taxon>Chitinophagia</taxon>
        <taxon>Chitinophagales</taxon>
        <taxon>Chitinophagaceae</taxon>
        <taxon>Niastella</taxon>
    </lineage>
</organism>
<dbReference type="Gene3D" id="1.10.439.10">
    <property type="entry name" value="Penicillin Amidohydrolase, domain 1"/>
    <property type="match status" value="1"/>
</dbReference>
<keyword evidence="3" id="KW-0378">Hydrolase</keyword>
<dbReference type="PANTHER" id="PTHR34218:SF3">
    <property type="entry name" value="ACYL-HOMOSERINE LACTONE ACYLASE PVDQ"/>
    <property type="match status" value="1"/>
</dbReference>
<evidence type="ECO:0000313" key="7">
    <source>
        <dbReference type="Proteomes" id="UP000192277"/>
    </source>
</evidence>
<dbReference type="Gene3D" id="1.10.1400.10">
    <property type="match status" value="1"/>
</dbReference>
<dbReference type="InterPro" id="IPR014395">
    <property type="entry name" value="Pen/GL7ACA/AHL_acylase"/>
</dbReference>
<feature type="signal peptide" evidence="5">
    <location>
        <begin position="1"/>
        <end position="18"/>
    </location>
</feature>
<dbReference type="EMBL" id="LWBO01000001">
    <property type="protein sequence ID" value="OQP55030.1"/>
    <property type="molecule type" value="Genomic_DNA"/>
</dbReference>
<dbReference type="InterPro" id="IPR002692">
    <property type="entry name" value="S45"/>
</dbReference>
<evidence type="ECO:0000256" key="3">
    <source>
        <dbReference type="ARBA" id="ARBA00022801"/>
    </source>
</evidence>
<keyword evidence="4" id="KW-0865">Zymogen</keyword>
<dbReference type="InterPro" id="IPR043147">
    <property type="entry name" value="Penicillin_amidase_A-knob"/>
</dbReference>
<name>A0ABX3P696_9BACT</name>
<dbReference type="RefSeq" id="WP_014222590.1">
    <property type="nucleotide sequence ID" value="NZ_LWBO01000001.1"/>
</dbReference>
<comment type="similarity">
    <text evidence="1">Belongs to the peptidase S45 family.</text>
</comment>
<evidence type="ECO:0000256" key="5">
    <source>
        <dbReference type="SAM" id="SignalP"/>
    </source>
</evidence>
<evidence type="ECO:0000256" key="2">
    <source>
        <dbReference type="ARBA" id="ARBA00022729"/>
    </source>
</evidence>
<proteinExistence type="inferred from homology"/>
<evidence type="ECO:0000313" key="6">
    <source>
        <dbReference type="EMBL" id="OQP55030.1"/>
    </source>
</evidence>
<dbReference type="InterPro" id="IPR043146">
    <property type="entry name" value="Penicillin_amidase_N_B-knob"/>
</dbReference>
<dbReference type="InterPro" id="IPR023343">
    <property type="entry name" value="Penicillin_amidase_dom1"/>
</dbReference>
<evidence type="ECO:0000256" key="1">
    <source>
        <dbReference type="ARBA" id="ARBA00006586"/>
    </source>
</evidence>
<dbReference type="SUPFAM" id="SSF56235">
    <property type="entry name" value="N-terminal nucleophile aminohydrolases (Ntn hydrolases)"/>
    <property type="match status" value="1"/>
</dbReference>
<accession>A0ABX3P696</accession>
<dbReference type="PIRSF" id="PIRSF001227">
    <property type="entry name" value="Pen_acylase"/>
    <property type="match status" value="1"/>
</dbReference>
<dbReference type="PANTHER" id="PTHR34218">
    <property type="entry name" value="PEPTIDASE S45 PENICILLIN AMIDASE"/>
    <property type="match status" value="1"/>
</dbReference>
<evidence type="ECO:0000256" key="4">
    <source>
        <dbReference type="ARBA" id="ARBA00023145"/>
    </source>
</evidence>
<dbReference type="Gene3D" id="3.60.20.10">
    <property type="entry name" value="Glutamine Phosphoribosylpyrophosphate, subunit 1, domain 1"/>
    <property type="match status" value="1"/>
</dbReference>
<feature type="chain" id="PRO_5046758084" evidence="5">
    <location>
        <begin position="19"/>
        <end position="726"/>
    </location>
</feature>
<sequence length="726" mass="81522">MKKFILLLLLPVSLVAQTKEEINQWEQQAKQVTIIRDNWGIPHVYGKTDADCVFGLLYAQCEDDFKRVEANYIDILGRSAEVYGEKNLYTDLYTRLLIDSAGAKSDYNNSPAWLKKLLNAFAAGVNYYLYKHPAVKPALLTRFEPWFQLMWTDGSIAAIQSGGLTVDELKKFYTNDPTSTVQVKKTEEDEVATGSNGFAVAPSRTASGNAILYINPHVTFYFRPEVHVISEEGLNAYGAVTWGQLFVYQGFNEHCGWMHTSGYSDVSDLYAETISKQGRQFYYQYEKTQLPVKQRAVTLSYKDGDQIKTTTVNTWYTQHGPVMGSRNGKWLSVKANNRSMSSLIQSWQRTKANGFEAFKKNMELLSNASNNTVFADDKGNIAYWHGNFIPRRDTAYDWNQPVDGSTKATDWKGLHILNETIHLYNPASGFIQNCNSTPFTASGISSPKKANYPAYMSTEPENFRGITAARLLAKAQKFTIDSIIANGYNTTLSAFEELIPAMVKAYDNEYRKNNPYNGSLAEAVATLAHWDQKANDSSEATTLAIEWIQNLMPIMAKVQVNGKGVDLVSRVHIYANTATANELVGTLLTSMSDLKKKYGSWFTRWGTINRYQRLTGNLEETYDDNKPSLPVGMAASTWGCLPSFVSKYVNGSLKRYGYNGNSFICAVEFGKRVKAKSLLAGGESGDPNSKHFGDQAKMYTKGIFKDVLFYKEEVLQHAERTYRPGE</sequence>
<comment type="caution">
    <text evidence="6">The sequence shown here is derived from an EMBL/GenBank/DDBJ whole genome shotgun (WGS) entry which is preliminary data.</text>
</comment>
<gene>
    <name evidence="6" type="ORF">A4D02_01535</name>
</gene>
<dbReference type="Gene3D" id="2.30.120.10">
    <property type="match status" value="1"/>
</dbReference>
<dbReference type="Proteomes" id="UP000192277">
    <property type="component" value="Unassembled WGS sequence"/>
</dbReference>
<keyword evidence="7" id="KW-1185">Reference proteome</keyword>